<evidence type="ECO:0000313" key="2">
    <source>
        <dbReference type="Proteomes" id="UP000007105"/>
    </source>
</evidence>
<dbReference type="Gene3D" id="1.10.10.10">
    <property type="entry name" value="Winged helix-like DNA-binding domain superfamily/Winged helix DNA-binding domain"/>
    <property type="match status" value="1"/>
</dbReference>
<dbReference type="RefSeq" id="WP_010874685.1">
    <property type="nucleotide sequence ID" value="NC_016807.1"/>
</dbReference>
<dbReference type="Pfam" id="PF01475">
    <property type="entry name" value="FUR"/>
    <property type="match status" value="1"/>
</dbReference>
<protein>
    <submittedName>
        <fullName evidence="1">Ferric uptake regulator family protein</fullName>
    </submittedName>
</protein>
<dbReference type="InterPro" id="IPR036390">
    <property type="entry name" value="WH_DNA-bd_sf"/>
</dbReference>
<evidence type="ECO:0000313" key="1">
    <source>
        <dbReference type="EMBL" id="BAL21904.1"/>
    </source>
</evidence>
<dbReference type="SUPFAM" id="SSF46785">
    <property type="entry name" value="Winged helix' DNA-binding domain"/>
    <property type="match status" value="1"/>
</dbReference>
<dbReference type="KEGG" id="mpm:MPNA3290"/>
<dbReference type="InterPro" id="IPR002481">
    <property type="entry name" value="FUR"/>
</dbReference>
<dbReference type="Proteomes" id="UP000007105">
    <property type="component" value="Chromosome"/>
</dbReference>
<dbReference type="SMR" id="A0AB33HMY1"/>
<dbReference type="PANTHER" id="PTHR33202:SF8">
    <property type="entry name" value="PEROXIDE-RESPONSIVE REPRESSOR PERR"/>
    <property type="match status" value="1"/>
</dbReference>
<dbReference type="GO" id="GO:1900376">
    <property type="term" value="P:regulation of secondary metabolite biosynthetic process"/>
    <property type="evidence" value="ECO:0007669"/>
    <property type="project" value="TreeGrafter"/>
</dbReference>
<accession>A0AB33HMY1</accession>
<dbReference type="PANTHER" id="PTHR33202">
    <property type="entry name" value="ZINC UPTAKE REGULATION PROTEIN"/>
    <property type="match status" value="1"/>
</dbReference>
<gene>
    <name evidence="1" type="ORF">MPNA3290</name>
</gene>
<dbReference type="AlphaFoldDB" id="A0AB33HMY1"/>
<dbReference type="EMBL" id="AP012303">
    <property type="protein sequence ID" value="BAL21904.1"/>
    <property type="molecule type" value="Genomic_DNA"/>
</dbReference>
<dbReference type="InterPro" id="IPR036388">
    <property type="entry name" value="WH-like_DNA-bd_sf"/>
</dbReference>
<name>A0AB33HMY1_MYCPM</name>
<dbReference type="GO" id="GO:0000976">
    <property type="term" value="F:transcription cis-regulatory region binding"/>
    <property type="evidence" value="ECO:0007669"/>
    <property type="project" value="TreeGrafter"/>
</dbReference>
<reference evidence="2" key="1">
    <citation type="journal article" date="2012" name="J. Bacteriol.">
        <title>Complete genome sequence of Mycoplasma pneumoniae type 2a strain 309, isolated in Japan.</title>
        <authorList>
            <person name="Kenri T."/>
            <person name="Horino A."/>
            <person name="Matsui M."/>
            <person name="Sasaki Y."/>
            <person name="Suzuki S."/>
            <person name="Narita M."/>
            <person name="Ohya H."/>
            <person name="Okazaki N."/>
            <person name="Shibayama K."/>
        </authorList>
    </citation>
    <scope>NUCLEOTIDE SEQUENCE [LARGE SCALE GENOMIC DNA]</scope>
    <source>
        <strain evidence="2">309</strain>
    </source>
</reference>
<proteinExistence type="predicted"/>
<sequence>MVLKSKGSVLDLEHDNQTLKDYISVFERNKMRLTQSRLMLLQCLVQHRDWHTLAELKHHLEQNQQRTTLASIYNNLKIFAKLKLINIFVDTNRFETYYCLRHENHKHIYFFDENQRKFLTLPLQDKEALSLIGHKSKHGKIKLNDFYIVASGTLEDDQ</sequence>
<organism evidence="1 2">
    <name type="scientific">Mycoplasmoides pneumoniae 309</name>
    <dbReference type="NCBI Taxonomy" id="1112856"/>
    <lineage>
        <taxon>Bacteria</taxon>
        <taxon>Bacillati</taxon>
        <taxon>Mycoplasmatota</taxon>
        <taxon>Mycoplasmoidales</taxon>
        <taxon>Mycoplasmoidaceae</taxon>
        <taxon>Mycoplasmoides</taxon>
    </lineage>
</organism>
<dbReference type="GO" id="GO:0008270">
    <property type="term" value="F:zinc ion binding"/>
    <property type="evidence" value="ECO:0007669"/>
    <property type="project" value="TreeGrafter"/>
</dbReference>
<dbReference type="GO" id="GO:0003700">
    <property type="term" value="F:DNA-binding transcription factor activity"/>
    <property type="evidence" value="ECO:0007669"/>
    <property type="project" value="InterPro"/>
</dbReference>
<dbReference type="GO" id="GO:0045892">
    <property type="term" value="P:negative regulation of DNA-templated transcription"/>
    <property type="evidence" value="ECO:0007669"/>
    <property type="project" value="TreeGrafter"/>
</dbReference>
<dbReference type="GeneID" id="66609015"/>